<name>A0A6N7Q3C5_9BACT</name>
<protein>
    <submittedName>
        <fullName evidence="1">Uncharacterized protein</fullName>
    </submittedName>
</protein>
<dbReference type="EMBL" id="WJIE01000036">
    <property type="protein sequence ID" value="MRG98529.1"/>
    <property type="molecule type" value="Genomic_DNA"/>
</dbReference>
<keyword evidence="2" id="KW-1185">Reference proteome</keyword>
<evidence type="ECO:0000313" key="2">
    <source>
        <dbReference type="Proteomes" id="UP000440224"/>
    </source>
</evidence>
<accession>A0A6N7Q3C5</accession>
<organism evidence="1 2">
    <name type="scientific">Polyangium spumosum</name>
    <dbReference type="NCBI Taxonomy" id="889282"/>
    <lineage>
        <taxon>Bacteria</taxon>
        <taxon>Pseudomonadati</taxon>
        <taxon>Myxococcota</taxon>
        <taxon>Polyangia</taxon>
        <taxon>Polyangiales</taxon>
        <taxon>Polyangiaceae</taxon>
        <taxon>Polyangium</taxon>
    </lineage>
</organism>
<sequence>MLLTFGARSARSCSTGAALGTLSMFGAALVKLGAVVLDGAALVKLGATHGAAHGALGARSARSCSTAQPSGRSRCSAQPS</sequence>
<proteinExistence type="predicted"/>
<dbReference type="AlphaFoldDB" id="A0A6N7Q3C5"/>
<dbReference type="Proteomes" id="UP000440224">
    <property type="component" value="Unassembled WGS sequence"/>
</dbReference>
<comment type="caution">
    <text evidence="1">The sequence shown here is derived from an EMBL/GenBank/DDBJ whole genome shotgun (WGS) entry which is preliminary data.</text>
</comment>
<reference evidence="1 2" key="1">
    <citation type="submission" date="2019-10" db="EMBL/GenBank/DDBJ databases">
        <title>A soil myxobacterium in the family Polyangiaceae.</title>
        <authorList>
            <person name="Li Y."/>
            <person name="Wang J."/>
        </authorList>
    </citation>
    <scope>NUCLEOTIDE SEQUENCE [LARGE SCALE GENOMIC DNA]</scope>
    <source>
        <strain evidence="1 2">DSM 14734</strain>
    </source>
</reference>
<gene>
    <name evidence="1" type="ORF">GF068_42445</name>
</gene>
<evidence type="ECO:0000313" key="1">
    <source>
        <dbReference type="EMBL" id="MRG98529.1"/>
    </source>
</evidence>